<reference evidence="2 3" key="1">
    <citation type="submission" date="2020-07" db="EMBL/GenBank/DDBJ databases">
        <title>Genomic Encyclopedia of Type Strains, Phase IV (KMG-V): Genome sequencing to study the core and pangenomes of soil and plant-associated prokaryotes.</title>
        <authorList>
            <person name="Whitman W."/>
        </authorList>
    </citation>
    <scope>NUCLEOTIDE SEQUENCE [LARGE SCALE GENOMIC DNA]</scope>
    <source>
        <strain evidence="2 3">SAS40</strain>
    </source>
</reference>
<accession>A0A7Y9LN44</accession>
<evidence type="ECO:0000313" key="3">
    <source>
        <dbReference type="Proteomes" id="UP000542125"/>
    </source>
</evidence>
<feature type="signal peptide" evidence="1">
    <location>
        <begin position="1"/>
        <end position="18"/>
    </location>
</feature>
<dbReference type="RefSeq" id="WP_179589643.1">
    <property type="nucleotide sequence ID" value="NZ_JACBYR010000002.1"/>
</dbReference>
<keyword evidence="3" id="KW-1185">Reference proteome</keyword>
<evidence type="ECO:0008006" key="4">
    <source>
        <dbReference type="Google" id="ProtNLM"/>
    </source>
</evidence>
<evidence type="ECO:0000256" key="1">
    <source>
        <dbReference type="SAM" id="SignalP"/>
    </source>
</evidence>
<dbReference type="EMBL" id="JACBYR010000002">
    <property type="protein sequence ID" value="NYE85589.1"/>
    <property type="molecule type" value="Genomic_DNA"/>
</dbReference>
<feature type="chain" id="PRO_5031517200" description="Alpha/beta hydrolase family protein" evidence="1">
    <location>
        <begin position="19"/>
        <end position="478"/>
    </location>
</feature>
<sequence>MKHLIAVLSLLLLLSACANSRRLANEEQALGTDGPITHQFHSALYYPFELTPRFDGYLVGIEKVKRPADHSVRIKKTDNVNIGASALDRKFNDGKVMAITHIIRHSADARINDNCTVFNAYVQPGQPAERQLISPFHPPHVPLHPANAYSNSWEALGALQANLGNRIKDARSPGALHATAEAQKPYSHILVIVMGWNTVQEEAVRNVNSITWNLWRAYRATAAAGTVAGFHPLVITVTWPSQWSSAWIDPAIKIVSFPTKAEDADEVGLSWLGQLLHGTLPAAQNAASPGTTLPVVVVGHSFGAKAASVAACVGPVIVKQDGDQPMALQRIDTVVNLQPAYLSERLLGAFDRSSNMVYRNHCSTVDRFVMTASKRDQAVPLPVWGLYAGDAKSFDSVCGAGTPQQSHVRCAKASAAGEVTLQRAGSTRVTYVDASDLISENAFGTSGGSHSDIYRLEHGIMLRDIIQGNVGFASTPQQ</sequence>
<gene>
    <name evidence="2" type="ORF">FHW18_004896</name>
</gene>
<dbReference type="PROSITE" id="PS51257">
    <property type="entry name" value="PROKAR_LIPOPROTEIN"/>
    <property type="match status" value="1"/>
</dbReference>
<dbReference type="AlphaFoldDB" id="A0A7Y9LN44"/>
<proteinExistence type="predicted"/>
<dbReference type="Proteomes" id="UP000542125">
    <property type="component" value="Unassembled WGS sequence"/>
</dbReference>
<comment type="caution">
    <text evidence="2">The sequence shown here is derived from an EMBL/GenBank/DDBJ whole genome shotgun (WGS) entry which is preliminary data.</text>
</comment>
<keyword evidence="1" id="KW-0732">Signal</keyword>
<protein>
    <recommendedName>
        <fullName evidence="4">Alpha/beta hydrolase family protein</fullName>
    </recommendedName>
</protein>
<evidence type="ECO:0000313" key="2">
    <source>
        <dbReference type="EMBL" id="NYE85589.1"/>
    </source>
</evidence>
<organism evidence="2 3">
    <name type="scientific">Pigmentiphaga litoralis</name>
    <dbReference type="NCBI Taxonomy" id="516702"/>
    <lineage>
        <taxon>Bacteria</taxon>
        <taxon>Pseudomonadati</taxon>
        <taxon>Pseudomonadota</taxon>
        <taxon>Betaproteobacteria</taxon>
        <taxon>Burkholderiales</taxon>
        <taxon>Alcaligenaceae</taxon>
        <taxon>Pigmentiphaga</taxon>
    </lineage>
</organism>
<name>A0A7Y9LN44_9BURK</name>